<dbReference type="Gene3D" id="1.10.287.130">
    <property type="match status" value="1"/>
</dbReference>
<evidence type="ECO:0000313" key="12">
    <source>
        <dbReference type="Proteomes" id="UP000185678"/>
    </source>
</evidence>
<keyword evidence="4" id="KW-0808">Transferase</keyword>
<keyword evidence="7" id="KW-0472">Membrane</keyword>
<comment type="catalytic activity">
    <reaction evidence="1">
        <text>ATP + protein L-histidine = ADP + protein N-phospho-L-histidine.</text>
        <dbReference type="EC" id="2.7.13.3"/>
    </reaction>
</comment>
<feature type="domain" description="Response regulatory" evidence="9">
    <location>
        <begin position="774"/>
        <end position="891"/>
    </location>
</feature>
<dbReference type="SUPFAM" id="SSF52172">
    <property type="entry name" value="CheY-like"/>
    <property type="match status" value="1"/>
</dbReference>
<name>A0A1N7MMS3_9PROT</name>
<dbReference type="Pfam" id="PF00989">
    <property type="entry name" value="PAS"/>
    <property type="match status" value="1"/>
</dbReference>
<dbReference type="InterPro" id="IPR035965">
    <property type="entry name" value="PAS-like_dom_sf"/>
</dbReference>
<evidence type="ECO:0000256" key="6">
    <source>
        <dbReference type="PROSITE-ProRule" id="PRU00169"/>
    </source>
</evidence>
<dbReference type="InterPro" id="IPR001789">
    <property type="entry name" value="Sig_transdc_resp-reg_receiver"/>
</dbReference>
<keyword evidence="7" id="KW-0812">Transmembrane</keyword>
<keyword evidence="5" id="KW-0418">Kinase</keyword>
<dbReference type="CDD" id="cd00082">
    <property type="entry name" value="HisKA"/>
    <property type="match status" value="1"/>
</dbReference>
<dbReference type="Pfam" id="PF05228">
    <property type="entry name" value="CHASE4"/>
    <property type="match status" value="1"/>
</dbReference>
<evidence type="ECO:0000256" key="4">
    <source>
        <dbReference type="ARBA" id="ARBA00022679"/>
    </source>
</evidence>
<dbReference type="InterPro" id="IPR011006">
    <property type="entry name" value="CheY-like_superfamily"/>
</dbReference>
<evidence type="ECO:0000313" key="11">
    <source>
        <dbReference type="EMBL" id="SIS87340.1"/>
    </source>
</evidence>
<dbReference type="InterPro" id="IPR003594">
    <property type="entry name" value="HATPase_dom"/>
</dbReference>
<proteinExistence type="predicted"/>
<dbReference type="PANTHER" id="PTHR43047">
    <property type="entry name" value="TWO-COMPONENT HISTIDINE PROTEIN KINASE"/>
    <property type="match status" value="1"/>
</dbReference>
<evidence type="ECO:0000259" key="8">
    <source>
        <dbReference type="PROSITE" id="PS50109"/>
    </source>
</evidence>
<dbReference type="CDD" id="cd00075">
    <property type="entry name" value="HATPase"/>
    <property type="match status" value="1"/>
</dbReference>
<dbReference type="GO" id="GO:0000155">
    <property type="term" value="F:phosphorelay sensor kinase activity"/>
    <property type="evidence" value="ECO:0007669"/>
    <property type="project" value="InterPro"/>
</dbReference>
<dbReference type="CDD" id="cd00130">
    <property type="entry name" value="PAS"/>
    <property type="match status" value="1"/>
</dbReference>
<evidence type="ECO:0000256" key="5">
    <source>
        <dbReference type="ARBA" id="ARBA00022777"/>
    </source>
</evidence>
<organism evidence="11 12">
    <name type="scientific">Insolitispirillum peregrinum</name>
    <dbReference type="NCBI Taxonomy" id="80876"/>
    <lineage>
        <taxon>Bacteria</taxon>
        <taxon>Pseudomonadati</taxon>
        <taxon>Pseudomonadota</taxon>
        <taxon>Alphaproteobacteria</taxon>
        <taxon>Rhodospirillales</taxon>
        <taxon>Novispirillaceae</taxon>
        <taxon>Insolitispirillum</taxon>
    </lineage>
</organism>
<evidence type="ECO:0000259" key="10">
    <source>
        <dbReference type="PROSITE" id="PS50112"/>
    </source>
</evidence>
<dbReference type="NCBIfam" id="TIGR00229">
    <property type="entry name" value="sensory_box"/>
    <property type="match status" value="1"/>
</dbReference>
<feature type="transmembrane region" description="Helical" evidence="7">
    <location>
        <begin position="290"/>
        <end position="312"/>
    </location>
</feature>
<dbReference type="SMART" id="SM00387">
    <property type="entry name" value="HATPase_c"/>
    <property type="match status" value="1"/>
</dbReference>
<keyword evidence="12" id="KW-1185">Reference proteome</keyword>
<dbReference type="AlphaFoldDB" id="A0A1N7MMS3"/>
<dbReference type="GO" id="GO:0006355">
    <property type="term" value="P:regulation of DNA-templated transcription"/>
    <property type="evidence" value="ECO:0007669"/>
    <property type="project" value="InterPro"/>
</dbReference>
<keyword evidence="7" id="KW-1133">Transmembrane helix</keyword>
<feature type="domain" description="PAS" evidence="10">
    <location>
        <begin position="379"/>
        <end position="451"/>
    </location>
</feature>
<dbReference type="SUPFAM" id="SSF47384">
    <property type="entry name" value="Homodimeric domain of signal transducing histidine kinase"/>
    <property type="match status" value="1"/>
</dbReference>
<dbReference type="PRINTS" id="PR00344">
    <property type="entry name" value="BCTRLSENSOR"/>
</dbReference>
<evidence type="ECO:0000256" key="2">
    <source>
        <dbReference type="ARBA" id="ARBA00012438"/>
    </source>
</evidence>
<evidence type="ECO:0000256" key="7">
    <source>
        <dbReference type="SAM" id="Phobius"/>
    </source>
</evidence>
<evidence type="ECO:0000259" key="9">
    <source>
        <dbReference type="PROSITE" id="PS50110"/>
    </source>
</evidence>
<evidence type="ECO:0000256" key="3">
    <source>
        <dbReference type="ARBA" id="ARBA00022553"/>
    </source>
</evidence>
<dbReference type="PROSITE" id="PS50112">
    <property type="entry name" value="PAS"/>
    <property type="match status" value="1"/>
</dbReference>
<dbReference type="PROSITE" id="PS50109">
    <property type="entry name" value="HIS_KIN"/>
    <property type="match status" value="1"/>
</dbReference>
<feature type="transmembrane region" description="Helical" evidence="7">
    <location>
        <begin position="17"/>
        <end position="37"/>
    </location>
</feature>
<dbReference type="Pfam" id="PF02518">
    <property type="entry name" value="HATPase_c"/>
    <property type="match status" value="1"/>
</dbReference>
<dbReference type="InterPro" id="IPR003661">
    <property type="entry name" value="HisK_dim/P_dom"/>
</dbReference>
<dbReference type="InterPro" id="IPR036097">
    <property type="entry name" value="HisK_dim/P_sf"/>
</dbReference>
<dbReference type="Gene3D" id="3.30.450.20">
    <property type="entry name" value="PAS domain"/>
    <property type="match status" value="1"/>
</dbReference>
<evidence type="ECO:0000256" key="1">
    <source>
        <dbReference type="ARBA" id="ARBA00000085"/>
    </source>
</evidence>
<dbReference type="SMART" id="SM00388">
    <property type="entry name" value="HisKA"/>
    <property type="match status" value="1"/>
</dbReference>
<dbReference type="Gene3D" id="3.40.50.2300">
    <property type="match status" value="1"/>
</dbReference>
<keyword evidence="3" id="KW-0597">Phosphoprotein</keyword>
<protein>
    <recommendedName>
        <fullName evidence="2">histidine kinase</fullName>
        <ecNumber evidence="2">2.7.13.3</ecNumber>
    </recommendedName>
</protein>
<dbReference type="InterPro" id="IPR013767">
    <property type="entry name" value="PAS_fold"/>
</dbReference>
<dbReference type="SMART" id="SM00091">
    <property type="entry name" value="PAS"/>
    <property type="match status" value="1"/>
</dbReference>
<dbReference type="RefSeq" id="WP_076400668.1">
    <property type="nucleotide sequence ID" value="NZ_FTOA01000004.1"/>
</dbReference>
<dbReference type="Gene3D" id="3.30.565.10">
    <property type="entry name" value="Histidine kinase-like ATPase, C-terminal domain"/>
    <property type="match status" value="1"/>
</dbReference>
<dbReference type="Proteomes" id="UP000185678">
    <property type="component" value="Unassembled WGS sequence"/>
</dbReference>
<comment type="caution">
    <text evidence="6">Lacks conserved residue(s) required for the propagation of feature annotation.</text>
</comment>
<feature type="domain" description="Histidine kinase" evidence="8">
    <location>
        <begin position="520"/>
        <end position="741"/>
    </location>
</feature>
<dbReference type="InterPro" id="IPR007892">
    <property type="entry name" value="CHASE4"/>
</dbReference>
<dbReference type="InterPro" id="IPR004358">
    <property type="entry name" value="Sig_transdc_His_kin-like_C"/>
</dbReference>
<dbReference type="SUPFAM" id="SSF55785">
    <property type="entry name" value="PYP-like sensor domain (PAS domain)"/>
    <property type="match status" value="1"/>
</dbReference>
<dbReference type="EC" id="2.7.13.3" evidence="2"/>
<dbReference type="InterPro" id="IPR036890">
    <property type="entry name" value="HATPase_C_sf"/>
</dbReference>
<dbReference type="STRING" id="80876.SAMN05421779_104227"/>
<dbReference type="PROSITE" id="PS50110">
    <property type="entry name" value="RESPONSE_REGULATORY"/>
    <property type="match status" value="1"/>
</dbReference>
<reference evidence="11 12" key="1">
    <citation type="submission" date="2017-01" db="EMBL/GenBank/DDBJ databases">
        <authorList>
            <person name="Mah S.A."/>
            <person name="Swanson W.J."/>
            <person name="Moy G.W."/>
            <person name="Vacquier V.D."/>
        </authorList>
    </citation>
    <scope>NUCLEOTIDE SEQUENCE [LARGE SCALE GENOMIC DNA]</scope>
    <source>
        <strain evidence="11 12">DSM 11589</strain>
    </source>
</reference>
<gene>
    <name evidence="11" type="ORF">SAMN05421779_104227</name>
</gene>
<dbReference type="InterPro" id="IPR000014">
    <property type="entry name" value="PAS"/>
</dbReference>
<accession>A0A1N7MMS3</accession>
<dbReference type="Pfam" id="PF00512">
    <property type="entry name" value="HisKA"/>
    <property type="match status" value="1"/>
</dbReference>
<dbReference type="InterPro" id="IPR005467">
    <property type="entry name" value="His_kinase_dom"/>
</dbReference>
<dbReference type="SUPFAM" id="SSF55874">
    <property type="entry name" value="ATPase domain of HSP90 chaperone/DNA topoisomerase II/histidine kinase"/>
    <property type="match status" value="1"/>
</dbReference>
<dbReference type="EMBL" id="FTOA01000004">
    <property type="protein sequence ID" value="SIS87340.1"/>
    <property type="molecule type" value="Genomic_DNA"/>
</dbReference>
<sequence>MAEIWNPDHTDRHLRRAMVLLGCAAVLFVVISVLQILTVRDGVRRTTHDLVEQNIIASQQDLQKSMELLVSDYSYWDEAFDTITQSLNPDWLHSNYGPDLTSSYQVSAVYLVYPRGPIRQFANDAIEDIDSSTPAAMTLIGSLRDLASQSRLITPNITGRPATSSGFLLIDGVLYVAATSELRPAVNVRVYDRESVPNVVFLRPLNTAWLEQLTSRLSLPHASLVRITPTETTVLLHAHDSMHPDNGSPLTHALFTNPKDLLKSSVVFANPQGLEIARLEFVPPDMAPTLVSPTALIGIFASCALLLVGALLMRQMSRTSRVVAAQNERLHYEVTCRVAAEKELLRHQEHLEETVAQRNTALSREVERTHALLHDLENSLQRVQRIIDTSNEGFVHLDQAGRVIGINQEALRLLGYSATEMMGKSLEPILTPEGLAIFHEQMRLRSSTQFRSYTLTFHHKDGTPVQVDVMASSEFDNGSLSGSFAFFRDIRERLHQEETLKAAQLSAQTANQAKYAFLTRMSTELRTPLNAIMGFTQLLLTSTPPLPPRQRDQVVRVHQAGEALLCLVNETLDFSRIESGQVILKLENVAPAVILAECARLAGVLAEQMEVTIHLPGEEGDSLAPALVRADQSRLRQILLNLISNGIKYNRPGGTVTLSAGPLNRQFYRLRIEDTGCGIPESLLPHLFEPFNRLGHENSSIEGTGIGLAISKKLVEAMGGRLLAEPQEQGMLFAVDLPLATSPSRITPSSHTTNEASPALSGGVIVQARTPPAQVLIIEDTPGDRAFLQQVLGPYPSYHVHAASSCAQAVPLIEMAPPDLLIVSLPAETMAEEAVAQEIRSLLSLENCPLLALLPRTRGADLARLKQLGITASLGKPIQPLALLREIERLLSA</sequence>